<dbReference type="EMBL" id="QRNE01000004">
    <property type="protein sequence ID" value="RHK29610.1"/>
    <property type="molecule type" value="Genomic_DNA"/>
</dbReference>
<name>A0A415G1B2_9BACE</name>
<evidence type="ECO:0000256" key="11">
    <source>
        <dbReference type="RuleBase" id="RU362091"/>
    </source>
</evidence>
<dbReference type="PANTHER" id="PTHR42985:SF47">
    <property type="entry name" value="INTEGRAL MEMBRANE TRANSPORT PROTEIN"/>
    <property type="match status" value="1"/>
</dbReference>
<keyword evidence="10" id="KW-0739">Sodium transport</keyword>
<feature type="transmembrane region" description="Helical" evidence="12">
    <location>
        <begin position="233"/>
        <end position="251"/>
    </location>
</feature>
<comment type="subcellular location">
    <subcellularLocation>
        <location evidence="1">Cell membrane</location>
        <topology evidence="1">Multi-pass membrane protein</topology>
    </subcellularLocation>
</comment>
<organism evidence="13 14">
    <name type="scientific">Bacteroides xylanisolvens</name>
    <dbReference type="NCBI Taxonomy" id="371601"/>
    <lineage>
        <taxon>Bacteria</taxon>
        <taxon>Pseudomonadati</taxon>
        <taxon>Bacteroidota</taxon>
        <taxon>Bacteroidia</taxon>
        <taxon>Bacteroidales</taxon>
        <taxon>Bacteroidaceae</taxon>
        <taxon>Bacteroides</taxon>
    </lineage>
</organism>
<dbReference type="GO" id="GO:0005886">
    <property type="term" value="C:plasma membrane"/>
    <property type="evidence" value="ECO:0007669"/>
    <property type="project" value="UniProtKB-SubCell"/>
</dbReference>
<feature type="transmembrane region" description="Helical" evidence="12">
    <location>
        <begin position="374"/>
        <end position="392"/>
    </location>
</feature>
<comment type="similarity">
    <text evidence="2 11">Belongs to the sodium:solute symporter (SSF) (TC 2.A.21) family.</text>
</comment>
<keyword evidence="7" id="KW-0915">Sodium</keyword>
<evidence type="ECO:0000256" key="9">
    <source>
        <dbReference type="ARBA" id="ARBA00023136"/>
    </source>
</evidence>
<evidence type="ECO:0000256" key="4">
    <source>
        <dbReference type="ARBA" id="ARBA00022475"/>
    </source>
</evidence>
<dbReference type="InterPro" id="IPR001734">
    <property type="entry name" value="Na/solute_symporter"/>
</dbReference>
<feature type="transmembrane region" description="Helical" evidence="12">
    <location>
        <begin position="458"/>
        <end position="478"/>
    </location>
</feature>
<evidence type="ECO:0000256" key="7">
    <source>
        <dbReference type="ARBA" id="ARBA00023053"/>
    </source>
</evidence>
<feature type="transmembrane region" description="Helical" evidence="12">
    <location>
        <begin position="73"/>
        <end position="96"/>
    </location>
</feature>
<dbReference type="GO" id="GO:0015293">
    <property type="term" value="F:symporter activity"/>
    <property type="evidence" value="ECO:0007669"/>
    <property type="project" value="TreeGrafter"/>
</dbReference>
<evidence type="ECO:0000256" key="2">
    <source>
        <dbReference type="ARBA" id="ARBA00006434"/>
    </source>
</evidence>
<feature type="transmembrane region" description="Helical" evidence="12">
    <location>
        <begin position="152"/>
        <end position="170"/>
    </location>
</feature>
<dbReference type="InterPro" id="IPR051163">
    <property type="entry name" value="Sodium:Solute_Symporter_SSF"/>
</dbReference>
<keyword evidence="5 12" id="KW-0812">Transmembrane</keyword>
<feature type="transmembrane region" description="Helical" evidence="12">
    <location>
        <begin position="6"/>
        <end position="25"/>
    </location>
</feature>
<evidence type="ECO:0000256" key="1">
    <source>
        <dbReference type="ARBA" id="ARBA00004651"/>
    </source>
</evidence>
<feature type="transmembrane region" description="Helical" evidence="12">
    <location>
        <begin position="182"/>
        <end position="200"/>
    </location>
</feature>
<evidence type="ECO:0000313" key="14">
    <source>
        <dbReference type="Proteomes" id="UP000285503"/>
    </source>
</evidence>
<keyword evidence="9 12" id="KW-0472">Membrane</keyword>
<dbReference type="GO" id="GO:0006814">
    <property type="term" value="P:sodium ion transport"/>
    <property type="evidence" value="ECO:0007669"/>
    <property type="project" value="UniProtKB-KW"/>
</dbReference>
<keyword evidence="3" id="KW-0813">Transport</keyword>
<dbReference type="Pfam" id="PF00474">
    <property type="entry name" value="SSF"/>
    <property type="match status" value="1"/>
</dbReference>
<gene>
    <name evidence="13" type="ORF">DW075_01655</name>
</gene>
<keyword evidence="8" id="KW-0406">Ion transport</keyword>
<feature type="transmembrane region" description="Helical" evidence="12">
    <location>
        <begin position="320"/>
        <end position="353"/>
    </location>
</feature>
<keyword evidence="4" id="KW-1003">Cell membrane</keyword>
<sequence>MSPAVISITIVAYFIILFTISYIAGRKADNEGFFVGNRKSAWYVVAFAMIGSTISGVTFVSVPGMVQASSFSYLQMVLGFIVGQFIIAFVLVPLFYRMNLVSIYEYLENRFGASSYKTGAWFFFISKMLGAAVRLFLVCLTLQLLIFEPFHLPFLLNVILTVFIVWLYTFRGGVKSLIWTDVLKTFCLVVSVILCIYYIASNLHLNFSGLITTISDSDFSKTFFFDDVNDKRYFFKQFLAGVFTVIAMNGLDQDMMQRNLSCKNFRDSQKNMITSGISQFFVILLFLMLGVLLYTFTAQQGIGNPGKSDELFPMIATGNYFPGIVGILFIIGLIASAYSAAGSALTALTTSFTVDILHAQKKGEAALSQIRKHVHIGMAVVMGAVIFVFNLLNNTSVIDAIYTLASYTYGPILGLFAFGIFTKKQVYDKYIPLVAITSPILCYILQRNSEAWLNGYQISYELLIINALFTFLGLCLFIKRQDKETSYTTHTTKQKVK</sequence>
<dbReference type="Gene3D" id="1.20.1730.10">
    <property type="entry name" value="Sodium/glucose cotransporter"/>
    <property type="match status" value="1"/>
</dbReference>
<evidence type="ECO:0000256" key="10">
    <source>
        <dbReference type="ARBA" id="ARBA00023201"/>
    </source>
</evidence>
<dbReference type="PANTHER" id="PTHR42985">
    <property type="entry name" value="SODIUM-COUPLED MONOCARBOXYLATE TRANSPORTER"/>
    <property type="match status" value="1"/>
</dbReference>
<evidence type="ECO:0000256" key="3">
    <source>
        <dbReference type="ARBA" id="ARBA00022448"/>
    </source>
</evidence>
<feature type="transmembrane region" description="Helical" evidence="12">
    <location>
        <begin position="272"/>
        <end position="296"/>
    </location>
</feature>
<protein>
    <submittedName>
        <fullName evidence="13">Sodium:solute symporter</fullName>
    </submittedName>
</protein>
<evidence type="ECO:0000256" key="5">
    <source>
        <dbReference type="ARBA" id="ARBA00022692"/>
    </source>
</evidence>
<accession>A0A415G1B2</accession>
<dbReference type="RefSeq" id="WP_015532261.1">
    <property type="nucleotide sequence ID" value="NZ_JBBNJV010000002.1"/>
</dbReference>
<evidence type="ECO:0000256" key="12">
    <source>
        <dbReference type="SAM" id="Phobius"/>
    </source>
</evidence>
<evidence type="ECO:0000256" key="8">
    <source>
        <dbReference type="ARBA" id="ARBA00023065"/>
    </source>
</evidence>
<dbReference type="AlphaFoldDB" id="A0A415G1B2"/>
<dbReference type="InterPro" id="IPR038377">
    <property type="entry name" value="Na/Glc_symporter_sf"/>
</dbReference>
<dbReference type="PROSITE" id="PS50283">
    <property type="entry name" value="NA_SOLUT_SYMP_3"/>
    <property type="match status" value="1"/>
</dbReference>
<feature type="transmembrane region" description="Helical" evidence="12">
    <location>
        <begin position="120"/>
        <end position="146"/>
    </location>
</feature>
<proteinExistence type="inferred from homology"/>
<evidence type="ECO:0000256" key="6">
    <source>
        <dbReference type="ARBA" id="ARBA00022989"/>
    </source>
</evidence>
<reference evidence="13 14" key="1">
    <citation type="submission" date="2018-08" db="EMBL/GenBank/DDBJ databases">
        <title>A genome reference for cultivated species of the human gut microbiota.</title>
        <authorList>
            <person name="Zou Y."/>
            <person name="Xue W."/>
            <person name="Luo G."/>
        </authorList>
    </citation>
    <scope>NUCLEOTIDE SEQUENCE [LARGE SCALE GENOMIC DNA]</scope>
    <source>
        <strain evidence="13 14">AF46-11NS</strain>
    </source>
</reference>
<keyword evidence="6 12" id="KW-1133">Transmembrane helix</keyword>
<evidence type="ECO:0000313" key="13">
    <source>
        <dbReference type="EMBL" id="RHK29610.1"/>
    </source>
</evidence>
<dbReference type="CDD" id="cd10326">
    <property type="entry name" value="SLC5sbd_NIS-like"/>
    <property type="match status" value="1"/>
</dbReference>
<feature type="transmembrane region" description="Helical" evidence="12">
    <location>
        <begin position="404"/>
        <end position="421"/>
    </location>
</feature>
<feature type="transmembrane region" description="Helical" evidence="12">
    <location>
        <begin position="41"/>
        <end position="61"/>
    </location>
</feature>
<dbReference type="Proteomes" id="UP000285503">
    <property type="component" value="Unassembled WGS sequence"/>
</dbReference>
<comment type="caution">
    <text evidence="13">The sequence shown here is derived from an EMBL/GenBank/DDBJ whole genome shotgun (WGS) entry which is preliminary data.</text>
</comment>